<gene>
    <name evidence="2" type="ORF">BDK51DRAFT_38335</name>
</gene>
<dbReference type="EMBL" id="KZ995403">
    <property type="protein sequence ID" value="RKO90741.1"/>
    <property type="molecule type" value="Genomic_DNA"/>
</dbReference>
<organism evidence="2 3">
    <name type="scientific">Blyttiomyces helicus</name>
    <dbReference type="NCBI Taxonomy" id="388810"/>
    <lineage>
        <taxon>Eukaryota</taxon>
        <taxon>Fungi</taxon>
        <taxon>Fungi incertae sedis</taxon>
        <taxon>Chytridiomycota</taxon>
        <taxon>Chytridiomycota incertae sedis</taxon>
        <taxon>Chytridiomycetes</taxon>
        <taxon>Chytridiomycetes incertae sedis</taxon>
        <taxon>Blyttiomyces</taxon>
    </lineage>
</organism>
<evidence type="ECO:0000256" key="1">
    <source>
        <dbReference type="SAM" id="MobiDB-lite"/>
    </source>
</evidence>
<protein>
    <submittedName>
        <fullName evidence="2">Uncharacterized protein</fullName>
    </submittedName>
</protein>
<dbReference type="Proteomes" id="UP000269721">
    <property type="component" value="Unassembled WGS sequence"/>
</dbReference>
<sequence length="59" mass="6281">MKRVNCIVDGVKEERERGPGAKGKGESSDEPEAGNCWVMPSDAPCDAPQYLMPGDTPSS</sequence>
<evidence type="ECO:0000313" key="3">
    <source>
        <dbReference type="Proteomes" id="UP000269721"/>
    </source>
</evidence>
<keyword evidence="3" id="KW-1185">Reference proteome</keyword>
<name>A0A4P9WDH4_9FUNG</name>
<accession>A0A4P9WDH4</accession>
<evidence type="ECO:0000313" key="2">
    <source>
        <dbReference type="EMBL" id="RKO90741.1"/>
    </source>
</evidence>
<dbReference type="AlphaFoldDB" id="A0A4P9WDH4"/>
<proteinExistence type="predicted"/>
<feature type="region of interest" description="Disordered" evidence="1">
    <location>
        <begin position="1"/>
        <end position="59"/>
    </location>
</feature>
<reference evidence="3" key="1">
    <citation type="journal article" date="2018" name="Nat. Microbiol.">
        <title>Leveraging single-cell genomics to expand the fungal tree of life.</title>
        <authorList>
            <person name="Ahrendt S.R."/>
            <person name="Quandt C.A."/>
            <person name="Ciobanu D."/>
            <person name="Clum A."/>
            <person name="Salamov A."/>
            <person name="Andreopoulos B."/>
            <person name="Cheng J.F."/>
            <person name="Woyke T."/>
            <person name="Pelin A."/>
            <person name="Henrissat B."/>
            <person name="Reynolds N.K."/>
            <person name="Benny G.L."/>
            <person name="Smith M.E."/>
            <person name="James T.Y."/>
            <person name="Grigoriev I.V."/>
        </authorList>
    </citation>
    <scope>NUCLEOTIDE SEQUENCE [LARGE SCALE GENOMIC DNA]</scope>
</reference>
<feature type="compositionally biased region" description="Basic and acidic residues" evidence="1">
    <location>
        <begin position="10"/>
        <end position="27"/>
    </location>
</feature>